<dbReference type="EMBL" id="JAGKQQ010000001">
    <property type="protein sequence ID" value="MBP3954152.1"/>
    <property type="molecule type" value="Genomic_DNA"/>
</dbReference>
<dbReference type="InterPro" id="IPR011447">
    <property type="entry name" value="DUF1552"/>
</dbReference>
<gene>
    <name evidence="2" type="ORF">J8F10_02420</name>
</gene>
<evidence type="ECO:0000313" key="3">
    <source>
        <dbReference type="Proteomes" id="UP000676565"/>
    </source>
</evidence>
<sequence>MPLAPLNRRTVLRAAGTAIGLPLLDAMLPIGRGAEQKVAAMRAKRVLLIGRGLGFHAPFLFPQKAGKDYEPTRYLKPLQDHRDRFTVFSGMSHRGYPGGHGTGAALFTGVAPEGMRQGDLRNTISLDQEVAGRLGGETRFASLQLGGGDLSWNRKGVKLPSEDRATQAFKQLFINGTPAEVAREIERIKSGQSILDGVREQANALAKTLGPTDRQRLDLMLTSIREAEQRLQQDQAWVKTPKPKVSAKPVTDDHTTDNKMLARERQWFDLVHLALQTDSTRAVSLFLWSHNERIDLPGVAVSHHDASHHGQDDSKIKQLATIEEAEMKLFGEFLGKMHETEEGGSSLLDQTVIVHASNLGNASAHTSDNLPIILAGGGFKHAGHLAFDRKNNEPLSNLFVRVLHQMGLEIDKFGSSTGALSGV</sequence>
<keyword evidence="3" id="KW-1185">Reference proteome</keyword>
<dbReference type="RefSeq" id="WP_210652296.1">
    <property type="nucleotide sequence ID" value="NZ_JAGKQQ010000001.1"/>
</dbReference>
<proteinExistence type="predicted"/>
<name>A0ABS5BKC1_9BACT</name>
<evidence type="ECO:0000256" key="1">
    <source>
        <dbReference type="SAM" id="MobiDB-lite"/>
    </source>
</evidence>
<protein>
    <submittedName>
        <fullName evidence="2">DUF1552 domain-containing protein</fullName>
    </submittedName>
</protein>
<comment type="caution">
    <text evidence="2">The sequence shown here is derived from an EMBL/GenBank/DDBJ whole genome shotgun (WGS) entry which is preliminary data.</text>
</comment>
<evidence type="ECO:0000313" key="2">
    <source>
        <dbReference type="EMBL" id="MBP3954152.1"/>
    </source>
</evidence>
<reference evidence="2 3" key="1">
    <citation type="submission" date="2021-04" db="EMBL/GenBank/DDBJ databases">
        <authorList>
            <person name="Ivanova A."/>
        </authorList>
    </citation>
    <scope>NUCLEOTIDE SEQUENCE [LARGE SCALE GENOMIC DNA]</scope>
    <source>
        <strain evidence="2 3">G18</strain>
    </source>
</reference>
<feature type="region of interest" description="Disordered" evidence="1">
    <location>
        <begin position="233"/>
        <end position="256"/>
    </location>
</feature>
<dbReference type="InterPro" id="IPR006311">
    <property type="entry name" value="TAT_signal"/>
</dbReference>
<organism evidence="2 3">
    <name type="scientific">Gemmata palustris</name>
    <dbReference type="NCBI Taxonomy" id="2822762"/>
    <lineage>
        <taxon>Bacteria</taxon>
        <taxon>Pseudomonadati</taxon>
        <taxon>Planctomycetota</taxon>
        <taxon>Planctomycetia</taxon>
        <taxon>Gemmatales</taxon>
        <taxon>Gemmataceae</taxon>
        <taxon>Gemmata</taxon>
    </lineage>
</organism>
<dbReference type="Pfam" id="PF07586">
    <property type="entry name" value="HXXSHH"/>
    <property type="match status" value="1"/>
</dbReference>
<dbReference type="Proteomes" id="UP000676565">
    <property type="component" value="Unassembled WGS sequence"/>
</dbReference>
<dbReference type="PROSITE" id="PS51318">
    <property type="entry name" value="TAT"/>
    <property type="match status" value="1"/>
</dbReference>
<accession>A0ABS5BKC1</accession>